<dbReference type="AlphaFoldDB" id="A0AAW0ABX2"/>
<evidence type="ECO:0000313" key="2">
    <source>
        <dbReference type="Proteomes" id="UP001362999"/>
    </source>
</evidence>
<gene>
    <name evidence="1" type="ORF">R3P38DRAFT_2794065</name>
</gene>
<evidence type="ECO:0000313" key="1">
    <source>
        <dbReference type="EMBL" id="KAK7006329.1"/>
    </source>
</evidence>
<sequence length="289" mass="33489">MDTRLAASGSLLGFQTSRGSILSYWSDNMSVGPNLPLHTLSKPAIWLLYHLQARKYIKTNHNQPLSEAMINMFDTYLGYKYISSATKIMILQHLCERLQGMELEACFRASEMFRLHSLSLEQWLESPDSQLGQLTTHLLREIPGEKLRTSVLMINHNTLDVFKAINFFEIFVLIHTRSYEFLPHATRSWIVQDLARRIQWLHDFQFVLLIHEWFPFAGLDKFNEWHDIMTEICIHLSSQDCSPETRLEVWSIITSHLGHDSDLTSRILTLPTTALRISATAAFKFEPSH</sequence>
<protein>
    <submittedName>
        <fullName evidence="1">Uncharacterized protein</fullName>
    </submittedName>
</protein>
<accession>A0AAW0ABX2</accession>
<dbReference type="EMBL" id="JAWWNJ010000076">
    <property type="protein sequence ID" value="KAK7006329.1"/>
    <property type="molecule type" value="Genomic_DNA"/>
</dbReference>
<proteinExistence type="predicted"/>
<name>A0AAW0ABX2_9AGAR</name>
<organism evidence="1 2">
    <name type="scientific">Favolaschia claudopus</name>
    <dbReference type="NCBI Taxonomy" id="2862362"/>
    <lineage>
        <taxon>Eukaryota</taxon>
        <taxon>Fungi</taxon>
        <taxon>Dikarya</taxon>
        <taxon>Basidiomycota</taxon>
        <taxon>Agaricomycotina</taxon>
        <taxon>Agaricomycetes</taxon>
        <taxon>Agaricomycetidae</taxon>
        <taxon>Agaricales</taxon>
        <taxon>Marasmiineae</taxon>
        <taxon>Mycenaceae</taxon>
        <taxon>Favolaschia</taxon>
    </lineage>
</organism>
<comment type="caution">
    <text evidence="1">The sequence shown here is derived from an EMBL/GenBank/DDBJ whole genome shotgun (WGS) entry which is preliminary data.</text>
</comment>
<reference evidence="1 2" key="1">
    <citation type="journal article" date="2024" name="J Genomics">
        <title>Draft genome sequencing and assembly of Favolaschia claudopus CIRM-BRFM 2984 isolated from oak limbs.</title>
        <authorList>
            <person name="Navarro D."/>
            <person name="Drula E."/>
            <person name="Chaduli D."/>
            <person name="Cazenave R."/>
            <person name="Ahrendt S."/>
            <person name="Wang J."/>
            <person name="Lipzen A."/>
            <person name="Daum C."/>
            <person name="Barry K."/>
            <person name="Grigoriev I.V."/>
            <person name="Favel A."/>
            <person name="Rosso M.N."/>
            <person name="Martin F."/>
        </authorList>
    </citation>
    <scope>NUCLEOTIDE SEQUENCE [LARGE SCALE GENOMIC DNA]</scope>
    <source>
        <strain evidence="1 2">CIRM-BRFM 2984</strain>
    </source>
</reference>
<keyword evidence="2" id="KW-1185">Reference proteome</keyword>
<dbReference type="Proteomes" id="UP001362999">
    <property type="component" value="Unassembled WGS sequence"/>
</dbReference>